<dbReference type="NCBIfam" id="TIGR00450">
    <property type="entry name" value="mnmE_trmE_thdF"/>
    <property type="match status" value="1"/>
</dbReference>
<dbReference type="GO" id="GO:0005829">
    <property type="term" value="C:cytosol"/>
    <property type="evidence" value="ECO:0007669"/>
    <property type="project" value="TreeGrafter"/>
</dbReference>
<dbReference type="SUPFAM" id="SSF52540">
    <property type="entry name" value="P-loop containing nucleoside triphosphate hydrolases"/>
    <property type="match status" value="1"/>
</dbReference>
<proteinExistence type="inferred from homology"/>
<evidence type="ECO:0000256" key="5">
    <source>
        <dbReference type="ARBA" id="ARBA00022741"/>
    </source>
</evidence>
<dbReference type="InterPro" id="IPR031168">
    <property type="entry name" value="G_TrmE"/>
</dbReference>
<dbReference type="InterPro" id="IPR025867">
    <property type="entry name" value="MnmE_helical"/>
</dbReference>
<dbReference type="CDD" id="cd14858">
    <property type="entry name" value="TrmE_N"/>
    <property type="match status" value="1"/>
</dbReference>
<dbReference type="PANTHER" id="PTHR42714">
    <property type="entry name" value="TRNA MODIFICATION GTPASE GTPBP3"/>
    <property type="match status" value="1"/>
</dbReference>
<dbReference type="InterPro" id="IPR027266">
    <property type="entry name" value="TrmE/GcvT-like"/>
</dbReference>
<dbReference type="Pfam" id="PF10396">
    <property type="entry name" value="TrmE_N"/>
    <property type="match status" value="1"/>
</dbReference>
<dbReference type="GO" id="GO:0030488">
    <property type="term" value="P:tRNA methylation"/>
    <property type="evidence" value="ECO:0007669"/>
    <property type="project" value="TreeGrafter"/>
</dbReference>
<dbReference type="GO" id="GO:0003924">
    <property type="term" value="F:GTPase activity"/>
    <property type="evidence" value="ECO:0007669"/>
    <property type="project" value="InterPro"/>
</dbReference>
<evidence type="ECO:0000256" key="4">
    <source>
        <dbReference type="ARBA" id="ARBA00022723"/>
    </source>
</evidence>
<dbReference type="GO" id="GO:0002098">
    <property type="term" value="P:tRNA wobble uridine modification"/>
    <property type="evidence" value="ECO:0007669"/>
    <property type="project" value="TreeGrafter"/>
</dbReference>
<feature type="non-terminal residue" evidence="12">
    <location>
        <position position="1"/>
    </location>
</feature>
<dbReference type="CDD" id="cd04164">
    <property type="entry name" value="trmE"/>
    <property type="match status" value="1"/>
</dbReference>
<dbReference type="Gene3D" id="1.20.120.430">
    <property type="entry name" value="tRNA modification GTPase MnmE domain 2"/>
    <property type="match status" value="1"/>
</dbReference>
<evidence type="ECO:0000256" key="3">
    <source>
        <dbReference type="ARBA" id="ARBA00022694"/>
    </source>
</evidence>
<keyword evidence="4" id="KW-0479">Metal-binding</keyword>
<gene>
    <name evidence="12" type="primary">mnmE</name>
    <name evidence="12" type="ORF">IAC18_02470</name>
</gene>
<evidence type="ECO:0000259" key="11">
    <source>
        <dbReference type="PROSITE" id="PS51709"/>
    </source>
</evidence>
<comment type="similarity">
    <text evidence="1 10">Belongs to the TRAFAC class TrmE-Era-EngA-EngB-Septin-like GTPase superfamily. TrmE GTPase family.</text>
</comment>
<dbReference type="NCBIfam" id="TIGR00231">
    <property type="entry name" value="small_GTP"/>
    <property type="match status" value="1"/>
</dbReference>
<dbReference type="EMBL" id="DVJK01000066">
    <property type="protein sequence ID" value="HIS66407.1"/>
    <property type="molecule type" value="Genomic_DNA"/>
</dbReference>
<evidence type="ECO:0000256" key="8">
    <source>
        <dbReference type="ARBA" id="ARBA00022958"/>
    </source>
</evidence>
<dbReference type="GO" id="GO:0005525">
    <property type="term" value="F:GTP binding"/>
    <property type="evidence" value="ECO:0007669"/>
    <property type="project" value="UniProtKB-KW"/>
</dbReference>
<evidence type="ECO:0000256" key="6">
    <source>
        <dbReference type="ARBA" id="ARBA00022801"/>
    </source>
</evidence>
<keyword evidence="3 10" id="KW-0819">tRNA processing</keyword>
<dbReference type="AlphaFoldDB" id="A0A9D1FC81"/>
<feature type="domain" description="TrmE-type G" evidence="11">
    <location>
        <begin position="187"/>
        <end position="345"/>
    </location>
</feature>
<evidence type="ECO:0000256" key="9">
    <source>
        <dbReference type="ARBA" id="ARBA00023134"/>
    </source>
</evidence>
<evidence type="ECO:0000313" key="13">
    <source>
        <dbReference type="Proteomes" id="UP000824001"/>
    </source>
</evidence>
<evidence type="ECO:0000256" key="1">
    <source>
        <dbReference type="ARBA" id="ARBA00011043"/>
    </source>
</evidence>
<dbReference type="Gene3D" id="3.40.50.300">
    <property type="entry name" value="P-loop containing nucleotide triphosphate hydrolases"/>
    <property type="match status" value="1"/>
</dbReference>
<dbReference type="InterPro" id="IPR004520">
    <property type="entry name" value="GTPase_MnmE"/>
</dbReference>
<comment type="caution">
    <text evidence="12">The sequence shown here is derived from an EMBL/GenBank/DDBJ whole genome shotgun (WGS) entry which is preliminary data.</text>
</comment>
<keyword evidence="8" id="KW-0630">Potassium</keyword>
<dbReference type="InterPro" id="IPR005225">
    <property type="entry name" value="Small_GTP-bd"/>
</dbReference>
<accession>A0A9D1FC81</accession>
<dbReference type="FunFam" id="3.40.50.300:FF:001376">
    <property type="entry name" value="tRNA modification GTPase MnmE"/>
    <property type="match status" value="1"/>
</dbReference>
<dbReference type="InterPro" id="IPR006073">
    <property type="entry name" value="GTP-bd"/>
</dbReference>
<evidence type="ECO:0000256" key="7">
    <source>
        <dbReference type="ARBA" id="ARBA00022842"/>
    </source>
</evidence>
<dbReference type="HAMAP" id="MF_00379">
    <property type="entry name" value="GTPase_MnmE"/>
    <property type="match status" value="1"/>
</dbReference>
<organism evidence="12 13">
    <name type="scientific">Candidatus Scatomorpha merdipullorum</name>
    <dbReference type="NCBI Taxonomy" id="2840927"/>
    <lineage>
        <taxon>Bacteria</taxon>
        <taxon>Bacillati</taxon>
        <taxon>Bacillota</taxon>
        <taxon>Clostridia</taxon>
        <taxon>Eubacteriales</taxon>
        <taxon>Candidatus Scatomorpha</taxon>
    </lineage>
</organism>
<keyword evidence="9 10" id="KW-0342">GTP-binding</keyword>
<dbReference type="Pfam" id="PF12631">
    <property type="entry name" value="MnmE_helical"/>
    <property type="match status" value="1"/>
</dbReference>
<reference evidence="12" key="1">
    <citation type="submission" date="2020-10" db="EMBL/GenBank/DDBJ databases">
        <authorList>
            <person name="Gilroy R."/>
        </authorList>
    </citation>
    <scope>NUCLEOTIDE SEQUENCE</scope>
    <source>
        <strain evidence="12">ChiHjej10B9-9673</strain>
    </source>
</reference>
<dbReference type="Proteomes" id="UP000824001">
    <property type="component" value="Unassembled WGS sequence"/>
</dbReference>
<dbReference type="InterPro" id="IPR027368">
    <property type="entry name" value="MnmE_dom2"/>
</dbReference>
<dbReference type="PROSITE" id="PS51709">
    <property type="entry name" value="G_TRME"/>
    <property type="match status" value="1"/>
</dbReference>
<name>A0A9D1FC81_9FIRM</name>
<keyword evidence="7" id="KW-0460">Magnesium</keyword>
<keyword evidence="2" id="KW-0963">Cytoplasm</keyword>
<evidence type="ECO:0000256" key="2">
    <source>
        <dbReference type="ARBA" id="ARBA00022490"/>
    </source>
</evidence>
<sequence>VFRPADGRAMSAHGDRQLVYGALLAADGRALDYCLCTVSRAPRSYTGEDTAELQCHGSPVVLAAALRRLFDLGARQAGPGEFTKRAFLNGRMDLTQAEAVIDVIEAETAAAAENAAGQLAGAVTRRTDAVYALLTDILAHFAAALDYPDEDIEPFELADYASRLEGAVSELEALLASFERGRVLREGLRAALAGRPNVGKSSLMNALLGWERAIVTDIPGTTRDTIEEKLLLGGVLLRLTDTAGLRSADGEVERLGVRRALAAAENSDLVLAVFDGSEPLGDADDETLAVAGRAKRAVAVINKCDLPQKLDKGALPGYFAAVVPLSAKTGAGLERLAETMCRLYPQPETPSGELLTNSRQAEAVGRALASLRELLAAMREGVTPDAVLTEAEAALSALGELNGRSVADDVTERIFSRFCVGK</sequence>
<dbReference type="InterPro" id="IPR018948">
    <property type="entry name" value="GTP-bd_TrmE_N"/>
</dbReference>
<dbReference type="GO" id="GO:0046872">
    <property type="term" value="F:metal ion binding"/>
    <property type="evidence" value="ECO:0007669"/>
    <property type="project" value="UniProtKB-KW"/>
</dbReference>
<keyword evidence="6" id="KW-0378">Hydrolase</keyword>
<evidence type="ECO:0000256" key="10">
    <source>
        <dbReference type="RuleBase" id="RU003313"/>
    </source>
</evidence>
<protein>
    <submittedName>
        <fullName evidence="12">tRNA uridine-5-carboxymethylaminomethyl(34) synthesis GTPase MnmE</fullName>
    </submittedName>
</protein>
<dbReference type="PANTHER" id="PTHR42714:SF2">
    <property type="entry name" value="TRNA MODIFICATION GTPASE GTPBP3, MITOCHONDRIAL"/>
    <property type="match status" value="1"/>
</dbReference>
<evidence type="ECO:0000313" key="12">
    <source>
        <dbReference type="EMBL" id="HIS66407.1"/>
    </source>
</evidence>
<dbReference type="Pfam" id="PF01926">
    <property type="entry name" value="MMR_HSR1"/>
    <property type="match status" value="1"/>
</dbReference>
<reference evidence="12" key="2">
    <citation type="journal article" date="2021" name="PeerJ">
        <title>Extensive microbial diversity within the chicken gut microbiome revealed by metagenomics and culture.</title>
        <authorList>
            <person name="Gilroy R."/>
            <person name="Ravi A."/>
            <person name="Getino M."/>
            <person name="Pursley I."/>
            <person name="Horton D.L."/>
            <person name="Alikhan N.F."/>
            <person name="Baker D."/>
            <person name="Gharbi K."/>
            <person name="Hall N."/>
            <person name="Watson M."/>
            <person name="Adriaenssens E.M."/>
            <person name="Foster-Nyarko E."/>
            <person name="Jarju S."/>
            <person name="Secka A."/>
            <person name="Antonio M."/>
            <person name="Oren A."/>
            <person name="Chaudhuri R.R."/>
            <person name="La Ragione R."/>
            <person name="Hildebrand F."/>
            <person name="Pallen M.J."/>
        </authorList>
    </citation>
    <scope>NUCLEOTIDE SEQUENCE</scope>
    <source>
        <strain evidence="12">ChiHjej10B9-9673</strain>
    </source>
</reference>
<keyword evidence="5 10" id="KW-0547">Nucleotide-binding</keyword>
<dbReference type="Gene3D" id="3.30.1360.120">
    <property type="entry name" value="Probable tRNA modification gtpase trme, domain 1"/>
    <property type="match status" value="1"/>
</dbReference>
<dbReference type="InterPro" id="IPR027417">
    <property type="entry name" value="P-loop_NTPase"/>
</dbReference>